<protein>
    <submittedName>
        <fullName evidence="3">SDR family NAD(P)-dependent oxidoreductase</fullName>
    </submittedName>
</protein>
<dbReference type="EMBL" id="RJSE01000007">
    <property type="protein sequence ID" value="RNL62446.1"/>
    <property type="molecule type" value="Genomic_DNA"/>
</dbReference>
<dbReference type="RefSeq" id="WP_123227742.1">
    <property type="nucleotide sequence ID" value="NZ_RJSE01000007.1"/>
</dbReference>
<comment type="caution">
    <text evidence="3">The sequence shown here is derived from an EMBL/GenBank/DDBJ whole genome shotgun (WGS) entry which is preliminary data.</text>
</comment>
<dbReference type="PANTHER" id="PTHR42879:SF2">
    <property type="entry name" value="3-OXOACYL-[ACYL-CARRIER-PROTEIN] REDUCTASE FABG"/>
    <property type="match status" value="1"/>
</dbReference>
<organism evidence="3 4">
    <name type="scientific">Nocardioides marmoriginsengisoli</name>
    <dbReference type="NCBI Taxonomy" id="661483"/>
    <lineage>
        <taxon>Bacteria</taxon>
        <taxon>Bacillati</taxon>
        <taxon>Actinomycetota</taxon>
        <taxon>Actinomycetes</taxon>
        <taxon>Propionibacteriales</taxon>
        <taxon>Nocardioidaceae</taxon>
        <taxon>Nocardioides</taxon>
    </lineage>
</organism>
<dbReference type="InterPro" id="IPR057326">
    <property type="entry name" value="KR_dom"/>
</dbReference>
<dbReference type="InterPro" id="IPR002347">
    <property type="entry name" value="SDR_fam"/>
</dbReference>
<proteinExistence type="inferred from homology"/>
<dbReference type="CDD" id="cd05233">
    <property type="entry name" value="SDR_c"/>
    <property type="match status" value="1"/>
</dbReference>
<dbReference type="Gene3D" id="3.40.50.720">
    <property type="entry name" value="NAD(P)-binding Rossmann-like Domain"/>
    <property type="match status" value="1"/>
</dbReference>
<evidence type="ECO:0000313" key="3">
    <source>
        <dbReference type="EMBL" id="RNL62446.1"/>
    </source>
</evidence>
<dbReference type="InterPro" id="IPR036291">
    <property type="entry name" value="NAD(P)-bd_dom_sf"/>
</dbReference>
<comment type="similarity">
    <text evidence="1">Belongs to the short-chain dehydrogenases/reductases (SDR) family.</text>
</comment>
<dbReference type="OrthoDB" id="517007at2"/>
<gene>
    <name evidence="3" type="ORF">EFK50_11785</name>
</gene>
<sequence>MSEFESKVVMIAGGARGIGRAIATSLAGAGAQIVLVDAPAPMQTLGYPLPDADALESAVAEIRAAGGTCTGYELDVRDRPRVAETVQRCIAEAGRIDMLVNCAGVGSVSDAGEMDDLTWSEVVDTNLNGFYNLVRAVTAHMTARGSGNIVAVVGDSARRGAAGLSHVSAAGWATIGLAKSLALETADAGVAVNVLSLGPVDTELSSSAEFRSAVADLRHVVHGQDAIEAMGRRHPNCEPWVPMEDVVRAARFLLGGGTSMTGSVLDVSAGLSALNSS</sequence>
<evidence type="ECO:0000259" key="2">
    <source>
        <dbReference type="SMART" id="SM00822"/>
    </source>
</evidence>
<name>A0A3N0CHE1_9ACTN</name>
<dbReference type="PRINTS" id="PR00081">
    <property type="entry name" value="GDHRDH"/>
</dbReference>
<dbReference type="Proteomes" id="UP000267128">
    <property type="component" value="Unassembled WGS sequence"/>
</dbReference>
<dbReference type="PANTHER" id="PTHR42879">
    <property type="entry name" value="3-OXOACYL-(ACYL-CARRIER-PROTEIN) REDUCTASE"/>
    <property type="match status" value="1"/>
</dbReference>
<evidence type="ECO:0000256" key="1">
    <source>
        <dbReference type="ARBA" id="ARBA00006484"/>
    </source>
</evidence>
<dbReference type="Pfam" id="PF00106">
    <property type="entry name" value="adh_short"/>
    <property type="match status" value="1"/>
</dbReference>
<evidence type="ECO:0000313" key="4">
    <source>
        <dbReference type="Proteomes" id="UP000267128"/>
    </source>
</evidence>
<dbReference type="SUPFAM" id="SSF51735">
    <property type="entry name" value="NAD(P)-binding Rossmann-fold domains"/>
    <property type="match status" value="1"/>
</dbReference>
<accession>A0A3N0CHE1</accession>
<feature type="domain" description="Ketoreductase" evidence="2">
    <location>
        <begin position="7"/>
        <end position="198"/>
    </location>
</feature>
<dbReference type="InterPro" id="IPR050259">
    <property type="entry name" value="SDR"/>
</dbReference>
<reference evidence="3 4" key="1">
    <citation type="submission" date="2018-11" db="EMBL/GenBank/DDBJ databases">
        <authorList>
            <person name="Li F."/>
        </authorList>
    </citation>
    <scope>NUCLEOTIDE SEQUENCE [LARGE SCALE GENOMIC DNA]</scope>
    <source>
        <strain evidence="3 4">Gsoil 097</strain>
    </source>
</reference>
<keyword evidence="4" id="KW-1185">Reference proteome</keyword>
<dbReference type="SMART" id="SM00822">
    <property type="entry name" value="PKS_KR"/>
    <property type="match status" value="1"/>
</dbReference>
<dbReference type="AlphaFoldDB" id="A0A3N0CHE1"/>